<sequence length="663" mass="73649">MAKSSSNSDPCSRATQIIEALPASQRITGILIPCENTQTSSASASTSPRCGLGPSFSSFPEDLSPIFPCHSHLASIYQNRQMNLGEWDMFTTSVTWYKLAPSWSAWVARVALSKLDKWKTLGINEAIRASKYEMPINSSLPDDDVDILNGVSLSYNEFNKQMKGSDTLPVSYKEKCCFYLFWICRFLACTSSKWVINYYLPIARCLANDVPVDMSSFLLGELYRAMFLLNTEPKQSHGGPVWLIQMYPTEVPSFPTCFKLFSDSSRRRLPEEFMPFEAKKYGSEDFHEFSSQGFFRGDTAWGACLQSRDLVVIRSANAGVLPGFLLYQRTGAGIEHIASYVTPQPLQQISPSEKKVGGDPSSQKFVTAEVSSDPLINLVDIVTDRVIAHHAELAEMAFDLRNQLMKLLAPSEQRTRTSTKRKTPPKVKEVNTAISPKGAKPSGKRLIKTIAKKSTNKKAKVVEVVLDSSIIEVEPLEDELDDFATLSNLLAAAFKAKAKVEDAERKRLEAEVEKKKQADKVEEERIAKIKKRRKAEQVVPREARLTKQTAVATVVSVQQVAQPAIEVRTWIEAATSSIKAVAPLCQTPTKTSSTPIPLEPSKDQLQAAIDQLRELLQKPVGLVLLDARQYYFQPPSSPREEKLSCQPGSRPQAKSLQVASSPT</sequence>
<organism evidence="3">
    <name type="scientific">Fagus sylvatica</name>
    <name type="common">Beechnut</name>
    <dbReference type="NCBI Taxonomy" id="28930"/>
    <lineage>
        <taxon>Eukaryota</taxon>
        <taxon>Viridiplantae</taxon>
        <taxon>Streptophyta</taxon>
        <taxon>Embryophyta</taxon>
        <taxon>Tracheophyta</taxon>
        <taxon>Spermatophyta</taxon>
        <taxon>Magnoliopsida</taxon>
        <taxon>eudicotyledons</taxon>
        <taxon>Gunneridae</taxon>
        <taxon>Pentapetalae</taxon>
        <taxon>rosids</taxon>
        <taxon>fabids</taxon>
        <taxon>Fagales</taxon>
        <taxon>Fagaceae</taxon>
        <taxon>Fagus</taxon>
    </lineage>
</organism>
<dbReference type="EMBL" id="OIVN01004267">
    <property type="protein sequence ID" value="SPD16375.1"/>
    <property type="molecule type" value="Genomic_DNA"/>
</dbReference>
<gene>
    <name evidence="3" type="ORF">FSB_LOCUS44257</name>
</gene>
<dbReference type="AlphaFoldDB" id="A0A2N9HWC3"/>
<feature type="compositionally biased region" description="Polar residues" evidence="2">
    <location>
        <begin position="646"/>
        <end position="663"/>
    </location>
</feature>
<reference evidence="3" key="1">
    <citation type="submission" date="2018-02" db="EMBL/GenBank/DDBJ databases">
        <authorList>
            <person name="Cohen D.B."/>
            <person name="Kent A.D."/>
        </authorList>
    </citation>
    <scope>NUCLEOTIDE SEQUENCE</scope>
</reference>
<protein>
    <recommendedName>
        <fullName evidence="4">Aminotransferase-like plant mobile domain-containing protein</fullName>
    </recommendedName>
</protein>
<evidence type="ECO:0008006" key="4">
    <source>
        <dbReference type="Google" id="ProtNLM"/>
    </source>
</evidence>
<evidence type="ECO:0000313" key="3">
    <source>
        <dbReference type="EMBL" id="SPD16375.1"/>
    </source>
</evidence>
<proteinExistence type="predicted"/>
<keyword evidence="1" id="KW-0175">Coiled coil</keyword>
<feature type="coiled-coil region" evidence="1">
    <location>
        <begin position="486"/>
        <end position="525"/>
    </location>
</feature>
<name>A0A2N9HWC3_FAGSY</name>
<evidence type="ECO:0000256" key="2">
    <source>
        <dbReference type="SAM" id="MobiDB-lite"/>
    </source>
</evidence>
<feature type="region of interest" description="Disordered" evidence="2">
    <location>
        <begin position="634"/>
        <end position="663"/>
    </location>
</feature>
<evidence type="ECO:0000256" key="1">
    <source>
        <dbReference type="SAM" id="Coils"/>
    </source>
</evidence>
<accession>A0A2N9HWC3</accession>